<gene>
    <name evidence="4" type="ORF">ENP34_09825</name>
</gene>
<dbReference type="Pfam" id="PF00378">
    <property type="entry name" value="ECH_1"/>
    <property type="match status" value="1"/>
</dbReference>
<dbReference type="AlphaFoldDB" id="A0A831X8W5"/>
<dbReference type="GO" id="GO:0016853">
    <property type="term" value="F:isomerase activity"/>
    <property type="evidence" value="ECO:0007669"/>
    <property type="project" value="UniProtKB-KW"/>
</dbReference>
<dbReference type="PANTHER" id="PTHR11941">
    <property type="entry name" value="ENOYL-COA HYDRATASE-RELATED"/>
    <property type="match status" value="1"/>
</dbReference>
<dbReference type="GO" id="GO:0006635">
    <property type="term" value="P:fatty acid beta-oxidation"/>
    <property type="evidence" value="ECO:0007669"/>
    <property type="project" value="TreeGrafter"/>
</dbReference>
<proteinExistence type="inferred from homology"/>
<dbReference type="Gene3D" id="3.90.226.10">
    <property type="entry name" value="2-enoyl-CoA Hydratase, Chain A, domain 1"/>
    <property type="match status" value="1"/>
</dbReference>
<dbReference type="SUPFAM" id="SSF52096">
    <property type="entry name" value="ClpP/crotonase"/>
    <property type="match status" value="1"/>
</dbReference>
<dbReference type="FunFam" id="1.10.12.10:FF:000001">
    <property type="entry name" value="Probable enoyl-CoA hydratase, mitochondrial"/>
    <property type="match status" value="1"/>
</dbReference>
<evidence type="ECO:0000256" key="3">
    <source>
        <dbReference type="RuleBase" id="RU003707"/>
    </source>
</evidence>
<protein>
    <submittedName>
        <fullName evidence="4">Enoyl-CoA hydratase/isomerase family protein</fullName>
    </submittedName>
</protein>
<evidence type="ECO:0000256" key="1">
    <source>
        <dbReference type="ARBA" id="ARBA00005254"/>
    </source>
</evidence>
<name>A0A831X8W5_9BACT</name>
<organism evidence="4">
    <name type="scientific">Thermorudis peleae</name>
    <dbReference type="NCBI Taxonomy" id="1382356"/>
    <lineage>
        <taxon>Bacteria</taxon>
        <taxon>Pseudomonadati</taxon>
        <taxon>Thermomicrobiota</taxon>
        <taxon>Thermomicrobia</taxon>
        <taxon>Thermomicrobia incertae sedis</taxon>
        <taxon>Thermorudis</taxon>
    </lineage>
</organism>
<accession>A0A831X8W5</accession>
<dbReference type="InterPro" id="IPR001753">
    <property type="entry name" value="Enoyl-CoA_hydra/iso"/>
</dbReference>
<reference evidence="4" key="1">
    <citation type="journal article" date="2020" name="mSystems">
        <title>Genome- and Community-Level Interaction Insights into Carbon Utilization and Element Cycling Functions of Hydrothermarchaeota in Hydrothermal Sediment.</title>
        <authorList>
            <person name="Zhou Z."/>
            <person name="Liu Y."/>
            <person name="Xu W."/>
            <person name="Pan J."/>
            <person name="Luo Z.H."/>
            <person name="Li M."/>
        </authorList>
    </citation>
    <scope>NUCLEOTIDE SEQUENCE [LARGE SCALE GENOMIC DNA]</scope>
    <source>
        <strain evidence="4">SpSt-210</strain>
    </source>
</reference>
<dbReference type="Gene3D" id="1.10.12.10">
    <property type="entry name" value="Lyase 2-enoyl-coa Hydratase, Chain A, domain 2"/>
    <property type="match status" value="1"/>
</dbReference>
<dbReference type="GO" id="GO:0016836">
    <property type="term" value="F:hydro-lyase activity"/>
    <property type="evidence" value="ECO:0007669"/>
    <property type="project" value="UniProtKB-ARBA"/>
</dbReference>
<evidence type="ECO:0000256" key="2">
    <source>
        <dbReference type="ARBA" id="ARBA00023239"/>
    </source>
</evidence>
<comment type="similarity">
    <text evidence="1 3">Belongs to the enoyl-CoA hydratase/isomerase family.</text>
</comment>
<comment type="caution">
    <text evidence="4">The sequence shown here is derived from an EMBL/GenBank/DDBJ whole genome shotgun (WGS) entry which is preliminary data.</text>
</comment>
<dbReference type="EMBL" id="DSIY01000231">
    <property type="protein sequence ID" value="HEG91720.1"/>
    <property type="molecule type" value="Genomic_DNA"/>
</dbReference>
<dbReference type="InterPro" id="IPR018376">
    <property type="entry name" value="Enoyl-CoA_hyd/isom_CS"/>
</dbReference>
<dbReference type="CDD" id="cd06558">
    <property type="entry name" value="crotonase-like"/>
    <property type="match status" value="1"/>
</dbReference>
<sequence length="257" mass="27003">MPIQVAQEDRVALVTVDRPERLNALNTQSLQELLATFERLASDSSVRAIIVTGAGDRAFIAGADIAEMKDKSPSEALAFARLGQAVCSAIEAAPQPVIAVINGYALGGGCEIALACDIRLASETAVLGQPEVALGVPPGWGGTQRLPRVIGPGLARELIYTGRRVGAEEALRIGLVNAVYPPAELLERARALAAEIARNAPLAVRLSKEAIRRGLDVDLAAGLALEAQAFALAFSTADQREGMSAFLEKRSPEFRGA</sequence>
<keyword evidence="4" id="KW-0413">Isomerase</keyword>
<dbReference type="InterPro" id="IPR014748">
    <property type="entry name" value="Enoyl-CoA_hydra_C"/>
</dbReference>
<dbReference type="PANTHER" id="PTHR11941:SF54">
    <property type="entry name" value="ENOYL-COA HYDRATASE, MITOCHONDRIAL"/>
    <property type="match status" value="1"/>
</dbReference>
<keyword evidence="2" id="KW-0456">Lyase</keyword>
<dbReference type="InterPro" id="IPR029045">
    <property type="entry name" value="ClpP/crotonase-like_dom_sf"/>
</dbReference>
<dbReference type="PROSITE" id="PS00166">
    <property type="entry name" value="ENOYL_COA_HYDRATASE"/>
    <property type="match status" value="1"/>
</dbReference>
<evidence type="ECO:0000313" key="4">
    <source>
        <dbReference type="EMBL" id="HEG91720.1"/>
    </source>
</evidence>
<dbReference type="FunFam" id="3.90.226.10:FF:000009">
    <property type="entry name" value="Carnitinyl-CoA dehydratase"/>
    <property type="match status" value="1"/>
</dbReference>